<feature type="region of interest" description="Disordered" evidence="2">
    <location>
        <begin position="77"/>
        <end position="100"/>
    </location>
</feature>
<dbReference type="Proteomes" id="UP000242715">
    <property type="component" value="Unassembled WGS sequence"/>
</dbReference>
<proteinExistence type="predicted"/>
<sequence length="378" mass="42730">MASSSAIPSISETVQLVIARKHQLGIPGEVIACKKTPAKVKVILRADLDEKKKKKQGLEEVEVKLNEDVHSDIAEIRRIRDGKRPADSSLPATSSKASKGPMDLYVMDATIGKESRQTSIQDSSAEKEARARTIQYIARCFYKGGIAFNVTRLNAFKLMVEAIRAYGPHLKPPSYHEMRVPLLQIELEHTKKLLKKHETTRAKFGCTIMSDGWTDRKGRTLMNFLVNSNEGTMFVKSIDATAYTKTGDKLYELLDSFVEEMGDEDRGAVGTKTRVVMVDMVGIRHNRGGKPIDKLRERHNQLWRLRLMSQGLAPRRTDKLKFRMYESRSYVFPGAMGNSKLHAVLDGLDEILVMDDHDCLIKIRQSWLDNRERSTVAV</sequence>
<dbReference type="InterPro" id="IPR007021">
    <property type="entry name" value="DUF659"/>
</dbReference>
<dbReference type="PANTHER" id="PTHR32166">
    <property type="entry name" value="OSJNBA0013A04.12 PROTEIN"/>
    <property type="match status" value="1"/>
</dbReference>
<dbReference type="AlphaFoldDB" id="A0A2Z6NUH8"/>
<feature type="domain" description="DUF659" evidence="3">
    <location>
        <begin position="173"/>
        <end position="265"/>
    </location>
</feature>
<keyword evidence="1" id="KW-0175">Coiled coil</keyword>
<keyword evidence="5" id="KW-1185">Reference proteome</keyword>
<gene>
    <name evidence="4" type="ORF">TSUD_28890</name>
</gene>
<dbReference type="Pfam" id="PF04937">
    <property type="entry name" value="DUF659"/>
    <property type="match status" value="1"/>
</dbReference>
<protein>
    <recommendedName>
        <fullName evidence="3">DUF659 domain-containing protein</fullName>
    </recommendedName>
</protein>
<feature type="compositionally biased region" description="Basic and acidic residues" evidence="2">
    <location>
        <begin position="77"/>
        <end position="86"/>
    </location>
</feature>
<dbReference type="OrthoDB" id="1427999at2759"/>
<evidence type="ECO:0000256" key="1">
    <source>
        <dbReference type="SAM" id="Coils"/>
    </source>
</evidence>
<accession>A0A2Z6NUH8</accession>
<dbReference type="EMBL" id="DF974288">
    <property type="protein sequence ID" value="GAU47166.1"/>
    <property type="molecule type" value="Genomic_DNA"/>
</dbReference>
<evidence type="ECO:0000259" key="3">
    <source>
        <dbReference type="Pfam" id="PF04937"/>
    </source>
</evidence>
<name>A0A2Z6NUH8_TRISU</name>
<evidence type="ECO:0000256" key="2">
    <source>
        <dbReference type="SAM" id="MobiDB-lite"/>
    </source>
</evidence>
<feature type="coiled-coil region" evidence="1">
    <location>
        <begin position="41"/>
        <end position="68"/>
    </location>
</feature>
<dbReference type="PANTHER" id="PTHR32166:SF74">
    <property type="entry name" value="OS05G0256350 PROTEIN"/>
    <property type="match status" value="1"/>
</dbReference>
<evidence type="ECO:0000313" key="4">
    <source>
        <dbReference type="EMBL" id="GAU47166.1"/>
    </source>
</evidence>
<reference evidence="5" key="1">
    <citation type="journal article" date="2017" name="Front. Plant Sci.">
        <title>Climate Clever Clovers: New Paradigm to Reduce the Environmental Footprint of Ruminants by Breeding Low Methanogenic Forages Utilizing Haplotype Variation.</title>
        <authorList>
            <person name="Kaur P."/>
            <person name="Appels R."/>
            <person name="Bayer P.E."/>
            <person name="Keeble-Gagnere G."/>
            <person name="Wang J."/>
            <person name="Hirakawa H."/>
            <person name="Shirasawa K."/>
            <person name="Vercoe P."/>
            <person name="Stefanova K."/>
            <person name="Durmic Z."/>
            <person name="Nichols P."/>
            <person name="Revell C."/>
            <person name="Isobe S.N."/>
            <person name="Edwards D."/>
            <person name="Erskine W."/>
        </authorList>
    </citation>
    <scope>NUCLEOTIDE SEQUENCE [LARGE SCALE GENOMIC DNA]</scope>
    <source>
        <strain evidence="5">cv. Daliak</strain>
    </source>
</reference>
<evidence type="ECO:0000313" key="5">
    <source>
        <dbReference type="Proteomes" id="UP000242715"/>
    </source>
</evidence>
<organism evidence="4 5">
    <name type="scientific">Trifolium subterraneum</name>
    <name type="common">Subterranean clover</name>
    <dbReference type="NCBI Taxonomy" id="3900"/>
    <lineage>
        <taxon>Eukaryota</taxon>
        <taxon>Viridiplantae</taxon>
        <taxon>Streptophyta</taxon>
        <taxon>Embryophyta</taxon>
        <taxon>Tracheophyta</taxon>
        <taxon>Spermatophyta</taxon>
        <taxon>Magnoliopsida</taxon>
        <taxon>eudicotyledons</taxon>
        <taxon>Gunneridae</taxon>
        <taxon>Pentapetalae</taxon>
        <taxon>rosids</taxon>
        <taxon>fabids</taxon>
        <taxon>Fabales</taxon>
        <taxon>Fabaceae</taxon>
        <taxon>Papilionoideae</taxon>
        <taxon>50 kb inversion clade</taxon>
        <taxon>NPAAA clade</taxon>
        <taxon>Hologalegina</taxon>
        <taxon>IRL clade</taxon>
        <taxon>Trifolieae</taxon>
        <taxon>Trifolium</taxon>
    </lineage>
</organism>